<evidence type="ECO:0000256" key="1">
    <source>
        <dbReference type="ARBA" id="ARBA00007951"/>
    </source>
</evidence>
<keyword evidence="9" id="KW-1185">Reference proteome</keyword>
<dbReference type="RefSeq" id="WP_068771051.1">
    <property type="nucleotide sequence ID" value="NZ_CP109796.1"/>
</dbReference>
<sequence>MNNRVIALCAGLLLAGQVRAEFHLPALPPIPEIPAPRPIDSMPLGNSAAAPEIKLDLPIAPGPFEPTWASIEKNYPGAPSWLREAKFGIWVHFGPQAAGQSGDWYARRIYAPGTLAYENHLKNAGHPSEFGYKEVLRDWNPAKLDPAALVQIYRDAGARFLIIQGVHHDNFDLWNSQYQPWNSVRLGPKRDLLGEWSRAARAAGLHYGVTFHHEYTWWWWQNAFSADQEGPKTGVPYDGNLALADGKGKWWEGLDPRLLYTVNLREYAGVSEAAMSPWNPPPAGLFTRHAAYAKWYATWWALRIMDVIDHYDPDFIYTDGTGTQPFEGSHTGTGVKADAMQRVIAHYYNRALERREKVDTFSVIKFRPKTNGTVNTEEHGIPSDIKIDQPWIAEAPVGDWFYAPNFTYDSGMVIRYIIEAVARDGNAGICVSLLPDGSLDAGSARMLREVGEWMRCNGQGIYGSRAWVRPGEGELIDGKLKMLPGGKLGKKQADFVFGPEDFRFTLGKDGALYAFCLAVPAPETELKLTSLGATANLLGKPIRTVTLLGHTAPTLAWRQTPDALVITSPSTMPCATAIVFKID</sequence>
<keyword evidence="3 6" id="KW-0732">Signal</keyword>
<evidence type="ECO:0000256" key="5">
    <source>
        <dbReference type="ARBA" id="ARBA00023295"/>
    </source>
</evidence>
<evidence type="ECO:0000313" key="8">
    <source>
        <dbReference type="EMBL" id="OAM88981.1"/>
    </source>
</evidence>
<keyword evidence="5" id="KW-0326">Glycosidase</keyword>
<dbReference type="InterPro" id="IPR000933">
    <property type="entry name" value="Glyco_hydro_29"/>
</dbReference>
<dbReference type="Gene3D" id="2.60.40.1180">
    <property type="entry name" value="Golgi alpha-mannosidase II"/>
    <property type="match status" value="1"/>
</dbReference>
<evidence type="ECO:0000313" key="9">
    <source>
        <dbReference type="Proteomes" id="UP000078486"/>
    </source>
</evidence>
<proteinExistence type="inferred from homology"/>
<organism evidence="8 9">
    <name type="scientific">Termitidicoccus mucosus</name>
    <dbReference type="NCBI Taxonomy" id="1184151"/>
    <lineage>
        <taxon>Bacteria</taxon>
        <taxon>Pseudomonadati</taxon>
        <taxon>Verrucomicrobiota</taxon>
        <taxon>Opitutia</taxon>
        <taxon>Opitutales</taxon>
        <taxon>Opitutaceae</taxon>
        <taxon>Termitidicoccus</taxon>
    </lineage>
</organism>
<evidence type="ECO:0000256" key="2">
    <source>
        <dbReference type="ARBA" id="ARBA00012662"/>
    </source>
</evidence>
<dbReference type="InterPro" id="IPR017853">
    <property type="entry name" value="GH"/>
</dbReference>
<dbReference type="AlphaFoldDB" id="A0A178IH85"/>
<dbReference type="EC" id="3.2.1.51" evidence="2"/>
<evidence type="ECO:0000259" key="7">
    <source>
        <dbReference type="Pfam" id="PF01120"/>
    </source>
</evidence>
<feature type="signal peptide" evidence="6">
    <location>
        <begin position="1"/>
        <end position="20"/>
    </location>
</feature>
<dbReference type="InterPro" id="IPR057739">
    <property type="entry name" value="Glyco_hydro_29_N"/>
</dbReference>
<dbReference type="SUPFAM" id="SSF51445">
    <property type="entry name" value="(Trans)glycosidases"/>
    <property type="match status" value="1"/>
</dbReference>
<dbReference type="Proteomes" id="UP000078486">
    <property type="component" value="Unassembled WGS sequence"/>
</dbReference>
<dbReference type="GO" id="GO:0004560">
    <property type="term" value="F:alpha-L-fucosidase activity"/>
    <property type="evidence" value="ECO:0007669"/>
    <property type="project" value="InterPro"/>
</dbReference>
<protein>
    <recommendedName>
        <fullName evidence="2">alpha-L-fucosidase</fullName>
        <ecNumber evidence="2">3.2.1.51</ecNumber>
    </recommendedName>
</protein>
<dbReference type="GO" id="GO:0006004">
    <property type="term" value="P:fucose metabolic process"/>
    <property type="evidence" value="ECO:0007669"/>
    <property type="project" value="TreeGrafter"/>
</dbReference>
<dbReference type="GO" id="GO:0016139">
    <property type="term" value="P:glycoside catabolic process"/>
    <property type="evidence" value="ECO:0007669"/>
    <property type="project" value="TreeGrafter"/>
</dbReference>
<dbReference type="PANTHER" id="PTHR10030:SF37">
    <property type="entry name" value="ALPHA-L-FUCOSIDASE-RELATED"/>
    <property type="match status" value="1"/>
</dbReference>
<dbReference type="OrthoDB" id="107551at2"/>
<dbReference type="Pfam" id="PF01120">
    <property type="entry name" value="Alpha_L_fucos"/>
    <property type="match status" value="1"/>
</dbReference>
<dbReference type="EMBL" id="LRRQ01000113">
    <property type="protein sequence ID" value="OAM88981.1"/>
    <property type="molecule type" value="Genomic_DNA"/>
</dbReference>
<dbReference type="InterPro" id="IPR013780">
    <property type="entry name" value="Glyco_hydro_b"/>
</dbReference>
<comment type="caution">
    <text evidence="8">The sequence shown here is derived from an EMBL/GenBank/DDBJ whole genome shotgun (WGS) entry which is preliminary data.</text>
</comment>
<keyword evidence="4" id="KW-0378">Hydrolase</keyword>
<dbReference type="Gene3D" id="3.20.20.80">
    <property type="entry name" value="Glycosidases"/>
    <property type="match status" value="1"/>
</dbReference>
<dbReference type="STRING" id="1184151.AW736_09360"/>
<evidence type="ECO:0000256" key="6">
    <source>
        <dbReference type="SAM" id="SignalP"/>
    </source>
</evidence>
<evidence type="ECO:0000256" key="3">
    <source>
        <dbReference type="ARBA" id="ARBA00022729"/>
    </source>
</evidence>
<accession>A0A178IH85</accession>
<name>A0A178IH85_9BACT</name>
<reference evidence="8 9" key="1">
    <citation type="submission" date="2016-01" db="EMBL/GenBank/DDBJ databases">
        <title>High potential of lignocellulose degradation of a new Verrucomicrobia species.</title>
        <authorList>
            <person name="Wang Y."/>
            <person name="Shi Y."/>
            <person name="Qiu Z."/>
            <person name="Liu S."/>
            <person name="Yang H."/>
        </authorList>
    </citation>
    <scope>NUCLEOTIDE SEQUENCE [LARGE SCALE GENOMIC DNA]</scope>
    <source>
        <strain evidence="8 9">TSB47</strain>
    </source>
</reference>
<evidence type="ECO:0000256" key="4">
    <source>
        <dbReference type="ARBA" id="ARBA00022801"/>
    </source>
</evidence>
<dbReference type="SMART" id="SM00812">
    <property type="entry name" value="Alpha_L_fucos"/>
    <property type="match status" value="1"/>
</dbReference>
<comment type="similarity">
    <text evidence="1">Belongs to the glycosyl hydrolase 29 family.</text>
</comment>
<gene>
    <name evidence="8" type="ORF">AW736_09360</name>
</gene>
<dbReference type="PANTHER" id="PTHR10030">
    <property type="entry name" value="ALPHA-L-FUCOSIDASE"/>
    <property type="match status" value="1"/>
</dbReference>
<feature type="chain" id="PRO_5008088893" description="alpha-L-fucosidase" evidence="6">
    <location>
        <begin position="21"/>
        <end position="583"/>
    </location>
</feature>
<feature type="domain" description="Glycoside hydrolase family 29 N-terminal" evidence="7">
    <location>
        <begin position="60"/>
        <end position="459"/>
    </location>
</feature>
<dbReference type="GO" id="GO:0005764">
    <property type="term" value="C:lysosome"/>
    <property type="evidence" value="ECO:0007669"/>
    <property type="project" value="TreeGrafter"/>
</dbReference>